<evidence type="ECO:0000256" key="2">
    <source>
        <dbReference type="ARBA" id="ARBA00006906"/>
    </source>
</evidence>
<name>A0A0S2F5R4_LYSAN</name>
<dbReference type="AlphaFoldDB" id="A0A0S2F5R4"/>
<evidence type="ECO:0000256" key="5">
    <source>
        <dbReference type="ARBA" id="ARBA00023277"/>
    </source>
</evidence>
<dbReference type="RefSeq" id="WP_057916617.1">
    <property type="nucleotide sequence ID" value="NZ_CP011129.1"/>
</dbReference>
<dbReference type="PATRIC" id="fig|84531.8.peg.750"/>
<dbReference type="EMBL" id="CP011129">
    <property type="protein sequence ID" value="ALN78882.1"/>
    <property type="molecule type" value="Genomic_DNA"/>
</dbReference>
<dbReference type="PANTHER" id="PTHR30246">
    <property type="entry name" value="2-KETO-3-DEOXY-6-PHOSPHOGLUCONATE ALDOLASE"/>
    <property type="match status" value="1"/>
</dbReference>
<accession>A0A0S2F5R4</accession>
<dbReference type="Pfam" id="PF01081">
    <property type="entry name" value="Aldolase"/>
    <property type="match status" value="1"/>
</dbReference>
<gene>
    <name evidence="6" type="ORF">LA76x_0721</name>
</gene>
<evidence type="ECO:0000313" key="7">
    <source>
        <dbReference type="Proteomes" id="UP000060787"/>
    </source>
</evidence>
<dbReference type="STRING" id="84531.LA76x_0721"/>
<proteinExistence type="inferred from homology"/>
<dbReference type="GO" id="GO:0016829">
    <property type="term" value="F:lyase activity"/>
    <property type="evidence" value="ECO:0007669"/>
    <property type="project" value="UniProtKB-KW"/>
</dbReference>
<dbReference type="InterPro" id="IPR031338">
    <property type="entry name" value="KDPG/KHG_AS_2"/>
</dbReference>
<evidence type="ECO:0000256" key="1">
    <source>
        <dbReference type="ARBA" id="ARBA00004761"/>
    </source>
</evidence>
<dbReference type="KEGG" id="lab:LA76x_0721"/>
<comment type="pathway">
    <text evidence="1">Carbohydrate acid metabolism.</text>
</comment>
<dbReference type="SUPFAM" id="SSF51569">
    <property type="entry name" value="Aldolase"/>
    <property type="match status" value="1"/>
</dbReference>
<comment type="similarity">
    <text evidence="2">Belongs to the KHG/KDPG aldolase family.</text>
</comment>
<keyword evidence="7" id="KW-1185">Reference proteome</keyword>
<dbReference type="Gene3D" id="3.20.20.70">
    <property type="entry name" value="Aldolase class I"/>
    <property type="match status" value="1"/>
</dbReference>
<dbReference type="eggNOG" id="COG0800">
    <property type="taxonomic scope" value="Bacteria"/>
</dbReference>
<dbReference type="CDD" id="cd00452">
    <property type="entry name" value="KDPG_aldolase"/>
    <property type="match status" value="1"/>
</dbReference>
<dbReference type="PROSITE" id="PS00160">
    <property type="entry name" value="ALDOLASE_KDPG_KHG_2"/>
    <property type="match status" value="1"/>
</dbReference>
<keyword evidence="5" id="KW-0119">Carbohydrate metabolism</keyword>
<dbReference type="InterPro" id="IPR013785">
    <property type="entry name" value="Aldolase_TIM"/>
</dbReference>
<evidence type="ECO:0000313" key="6">
    <source>
        <dbReference type="EMBL" id="ALN78882.1"/>
    </source>
</evidence>
<evidence type="ECO:0000256" key="4">
    <source>
        <dbReference type="ARBA" id="ARBA00023239"/>
    </source>
</evidence>
<organism evidence="6 7">
    <name type="scientific">Lysobacter antibioticus</name>
    <dbReference type="NCBI Taxonomy" id="84531"/>
    <lineage>
        <taxon>Bacteria</taxon>
        <taxon>Pseudomonadati</taxon>
        <taxon>Pseudomonadota</taxon>
        <taxon>Gammaproteobacteria</taxon>
        <taxon>Lysobacterales</taxon>
        <taxon>Lysobacteraceae</taxon>
        <taxon>Lysobacter</taxon>
    </lineage>
</organism>
<evidence type="ECO:0000256" key="3">
    <source>
        <dbReference type="ARBA" id="ARBA00011233"/>
    </source>
</evidence>
<reference evidence="6 7" key="1">
    <citation type="journal article" date="2015" name="BMC Genomics">
        <title>Comparative genomics and metabolic profiling of the genus Lysobacter.</title>
        <authorList>
            <person name="de Bruijn I."/>
            <person name="Cheng X."/>
            <person name="de Jager V."/>
            <person name="Exposito R.G."/>
            <person name="Watrous J."/>
            <person name="Patel N."/>
            <person name="Postma J."/>
            <person name="Dorrestein P.C."/>
            <person name="Kobayashi D."/>
            <person name="Raaijmakers J.M."/>
        </authorList>
    </citation>
    <scope>NUCLEOTIDE SEQUENCE [LARGE SCALE GENOMIC DNA]</scope>
    <source>
        <strain evidence="6 7">76</strain>
    </source>
</reference>
<dbReference type="Proteomes" id="UP000060787">
    <property type="component" value="Chromosome"/>
</dbReference>
<dbReference type="PANTHER" id="PTHR30246:SF1">
    <property type="entry name" value="2-DEHYDRO-3-DEOXY-6-PHOSPHOGALACTONATE ALDOLASE-RELATED"/>
    <property type="match status" value="1"/>
</dbReference>
<evidence type="ECO:0008006" key="8">
    <source>
        <dbReference type="Google" id="ProtNLM"/>
    </source>
</evidence>
<dbReference type="InterPro" id="IPR000887">
    <property type="entry name" value="Aldlse_KDPG_KHG"/>
</dbReference>
<protein>
    <recommendedName>
        <fullName evidence="8">2-dehydro-3-deoxy-6-phosphogalactonate aldolase</fullName>
    </recommendedName>
</protein>
<sequence length="227" mass="23402">MTLATSTSLPLPSTLPAWLVQSPFVAILRGITPDEALPVGEALWDAGWRIIEVPLNSPDAFESIARLQRRFGDAILLGAGTVRRADEVDTLVRIGARLMVCPHTDPALIGYAKACGLLALPGAATPSECLAALDAGADGLKLFPADALGPAMLSALRAVLPAGTAVLPVGGIHTDLLAIWRKAGAVGFGIGGTLYKPGTTAPQVASTAQAFNEAWLESVPPLRGARS</sequence>
<comment type="subunit">
    <text evidence="3">Homotrimer.</text>
</comment>
<keyword evidence="4" id="KW-0456">Lyase</keyword>
<dbReference type="NCBIfam" id="NF006600">
    <property type="entry name" value="PRK09140.1"/>
    <property type="match status" value="1"/>
</dbReference>